<dbReference type="Proteomes" id="UP000604765">
    <property type="component" value="Unassembled WGS sequence"/>
</dbReference>
<evidence type="ECO:0000256" key="1">
    <source>
        <dbReference type="SAM" id="MobiDB-lite"/>
    </source>
</evidence>
<gene>
    <name evidence="2" type="ORF">YK48G_04180</name>
</gene>
<keyword evidence="3" id="KW-1185">Reference proteome</keyword>
<proteinExistence type="predicted"/>
<protein>
    <submittedName>
        <fullName evidence="2">Uncharacterized protein</fullName>
    </submittedName>
</protein>
<feature type="region of interest" description="Disordered" evidence="1">
    <location>
        <begin position="49"/>
        <end position="71"/>
    </location>
</feature>
<evidence type="ECO:0000313" key="3">
    <source>
        <dbReference type="Proteomes" id="UP000604765"/>
    </source>
</evidence>
<name>A0ABQ3VVT3_9LACO</name>
<evidence type="ECO:0000313" key="2">
    <source>
        <dbReference type="EMBL" id="GHP12993.1"/>
    </source>
</evidence>
<reference evidence="2 3" key="1">
    <citation type="journal article" date="2021" name="Int. J. Syst. Evol. Microbiol.">
        <title>Lentilactobacillus fungorum sp. nov., isolated from spent mushroom substrates.</title>
        <authorList>
            <person name="Tohno M."/>
            <person name="Tanizawa Y."/>
            <person name="Kojima Y."/>
            <person name="Sakamoto M."/>
            <person name="Ohkuma M."/>
            <person name="Kobayashi H."/>
        </authorList>
    </citation>
    <scope>NUCLEOTIDE SEQUENCE [LARGE SCALE GENOMIC DNA]</scope>
    <source>
        <strain evidence="2 3">YK48G</strain>
    </source>
</reference>
<dbReference type="RefSeq" id="WP_203629039.1">
    <property type="nucleotide sequence ID" value="NZ_BNJR01000004.1"/>
</dbReference>
<comment type="caution">
    <text evidence="2">The sequence shown here is derived from an EMBL/GenBank/DDBJ whole genome shotgun (WGS) entry which is preliminary data.</text>
</comment>
<sequence length="71" mass="8480">MSDRKHPHTPMKQTAYGYVCKTEQQIDKQLDKDLKQYLRKEDTVNLKKKRELLHGKHSLNTQKVKTNRKDS</sequence>
<organism evidence="2 3">
    <name type="scientific">Lentilactobacillus fungorum</name>
    <dbReference type="NCBI Taxonomy" id="2201250"/>
    <lineage>
        <taxon>Bacteria</taxon>
        <taxon>Bacillati</taxon>
        <taxon>Bacillota</taxon>
        <taxon>Bacilli</taxon>
        <taxon>Lactobacillales</taxon>
        <taxon>Lactobacillaceae</taxon>
        <taxon>Lentilactobacillus</taxon>
    </lineage>
</organism>
<dbReference type="EMBL" id="BNJR01000004">
    <property type="protein sequence ID" value="GHP12993.1"/>
    <property type="molecule type" value="Genomic_DNA"/>
</dbReference>
<accession>A0ABQ3VVT3</accession>